<feature type="domain" description="Putative restriction endonuclease" evidence="1">
    <location>
        <begin position="12"/>
        <end position="177"/>
    </location>
</feature>
<reference evidence="2" key="1">
    <citation type="submission" date="2021-04" db="EMBL/GenBank/DDBJ databases">
        <title>Genome sequence of Woronichinia naegeliana from Washington state freshwater lake bloom.</title>
        <authorList>
            <person name="Dreher T.W."/>
        </authorList>
    </citation>
    <scope>NUCLEOTIDE SEQUENCE</scope>
    <source>
        <strain evidence="2">WA131</strain>
    </source>
</reference>
<dbReference type="Gene3D" id="3.90.1570.10">
    <property type="entry name" value="tt1808, chain A"/>
    <property type="match status" value="1"/>
</dbReference>
<evidence type="ECO:0000259" key="1">
    <source>
        <dbReference type="Pfam" id="PF05685"/>
    </source>
</evidence>
<keyword evidence="2" id="KW-0378">Hydrolase</keyword>
<name>A0A977KSZ5_9CYAN</name>
<sequence>MVQIQSQPLTLAEFLNLPESKPAVEYVDGKIVQKPRPKGKHSTIQTELSFTLNAILKRQKIAWAFTELRCTFGGRSIVPDIAIFTWDQIPCDENGEISDNFYLAPDWTIEILSPEQSRTKVIKNILSCLADRTEMGWLIDPQEQSIFVYQSQQSPEIFDQWESVLLLPSFAKQITLSLGDVLGWLIK</sequence>
<dbReference type="Pfam" id="PF05685">
    <property type="entry name" value="Uma2"/>
    <property type="match status" value="1"/>
</dbReference>
<keyword evidence="2" id="KW-0255">Endonuclease</keyword>
<dbReference type="SUPFAM" id="SSF52980">
    <property type="entry name" value="Restriction endonuclease-like"/>
    <property type="match status" value="1"/>
</dbReference>
<protein>
    <submittedName>
        <fullName evidence="2">Uma2 family endonuclease</fullName>
    </submittedName>
</protein>
<dbReference type="PANTHER" id="PTHR34107:SF1">
    <property type="entry name" value="SLL0198 PROTEIN"/>
    <property type="match status" value="1"/>
</dbReference>
<gene>
    <name evidence="2" type="ORF">KA717_25885</name>
</gene>
<keyword evidence="2" id="KW-0540">Nuclease</keyword>
<dbReference type="EMBL" id="CP073041">
    <property type="protein sequence ID" value="UXE59281.1"/>
    <property type="molecule type" value="Genomic_DNA"/>
</dbReference>
<dbReference type="Proteomes" id="UP001065613">
    <property type="component" value="Chromosome"/>
</dbReference>
<proteinExistence type="predicted"/>
<evidence type="ECO:0000313" key="2">
    <source>
        <dbReference type="EMBL" id="UXE59281.1"/>
    </source>
</evidence>
<dbReference type="PANTHER" id="PTHR34107">
    <property type="entry name" value="SLL0198 PROTEIN-RELATED"/>
    <property type="match status" value="1"/>
</dbReference>
<dbReference type="AlphaFoldDB" id="A0A977KSZ5"/>
<dbReference type="CDD" id="cd06260">
    <property type="entry name" value="DUF820-like"/>
    <property type="match status" value="1"/>
</dbReference>
<dbReference type="GO" id="GO:0004519">
    <property type="term" value="F:endonuclease activity"/>
    <property type="evidence" value="ECO:0007669"/>
    <property type="project" value="UniProtKB-KW"/>
</dbReference>
<accession>A0A977KSZ5</accession>
<dbReference type="InterPro" id="IPR011335">
    <property type="entry name" value="Restrct_endonuc-II-like"/>
</dbReference>
<dbReference type="InterPro" id="IPR012296">
    <property type="entry name" value="Nuclease_put_TT1808"/>
</dbReference>
<organism evidence="2">
    <name type="scientific">Woronichinia naegeliana WA131</name>
    <dbReference type="NCBI Taxonomy" id="2824559"/>
    <lineage>
        <taxon>Bacteria</taxon>
        <taxon>Bacillati</taxon>
        <taxon>Cyanobacteriota</taxon>
        <taxon>Cyanophyceae</taxon>
        <taxon>Synechococcales</taxon>
        <taxon>Coelosphaeriaceae</taxon>
        <taxon>Woronichinia</taxon>
    </lineage>
</organism>
<dbReference type="KEGG" id="wna:KA717_25885"/>
<dbReference type="InterPro" id="IPR008538">
    <property type="entry name" value="Uma2"/>
</dbReference>